<evidence type="ECO:0000259" key="8">
    <source>
        <dbReference type="Pfam" id="PF23016"/>
    </source>
</evidence>
<evidence type="ECO:0000259" key="7">
    <source>
        <dbReference type="Pfam" id="PF00590"/>
    </source>
</evidence>
<dbReference type="InterPro" id="IPR008189">
    <property type="entry name" value="rRNA_ssu_MeTfrase_I"/>
</dbReference>
<dbReference type="EMBL" id="JACJFM010000002">
    <property type="protein sequence ID" value="MBB1485490.1"/>
    <property type="molecule type" value="Genomic_DNA"/>
</dbReference>
<keyword evidence="10" id="KW-1185">Reference proteome</keyword>
<dbReference type="PIRSF" id="PIRSF005917">
    <property type="entry name" value="MTase_YraL"/>
    <property type="match status" value="1"/>
</dbReference>
<keyword evidence="5 6" id="KW-0949">S-adenosyl-L-methionine</keyword>
<dbReference type="PANTHER" id="PTHR46111">
    <property type="entry name" value="RIBOSOMAL RNA SMALL SUBUNIT METHYLTRANSFERASE I"/>
    <property type="match status" value="1"/>
</dbReference>
<reference evidence="9 10" key="1">
    <citation type="submission" date="2020-08" db="EMBL/GenBank/DDBJ databases">
        <title>Oceanospirillum sp. nov. isolated from marine sediment.</title>
        <authorList>
            <person name="Ji X."/>
        </authorList>
    </citation>
    <scope>NUCLEOTIDE SEQUENCE [LARGE SCALE GENOMIC DNA]</scope>
    <source>
        <strain evidence="9 10">D5</strain>
    </source>
</reference>
<dbReference type="InterPro" id="IPR014776">
    <property type="entry name" value="4pyrrole_Mease_sub2"/>
</dbReference>
<evidence type="ECO:0000256" key="1">
    <source>
        <dbReference type="ARBA" id="ARBA00022490"/>
    </source>
</evidence>
<evidence type="ECO:0000256" key="4">
    <source>
        <dbReference type="ARBA" id="ARBA00022679"/>
    </source>
</evidence>
<feature type="domain" description="Tetrapyrrole methylase" evidence="7">
    <location>
        <begin position="6"/>
        <end position="205"/>
    </location>
</feature>
<comment type="subcellular location">
    <subcellularLocation>
        <location evidence="6">Cytoplasm</location>
    </subcellularLocation>
</comment>
<comment type="catalytic activity">
    <reaction evidence="6">
        <text>cytidine(1402) in 16S rRNA + S-adenosyl-L-methionine = 2'-O-methylcytidine(1402) in 16S rRNA + S-adenosyl-L-homocysteine + H(+)</text>
        <dbReference type="Rhea" id="RHEA:42924"/>
        <dbReference type="Rhea" id="RHEA-COMP:10285"/>
        <dbReference type="Rhea" id="RHEA-COMP:10286"/>
        <dbReference type="ChEBI" id="CHEBI:15378"/>
        <dbReference type="ChEBI" id="CHEBI:57856"/>
        <dbReference type="ChEBI" id="CHEBI:59789"/>
        <dbReference type="ChEBI" id="CHEBI:74495"/>
        <dbReference type="ChEBI" id="CHEBI:82748"/>
        <dbReference type="EC" id="2.1.1.198"/>
    </reaction>
</comment>
<evidence type="ECO:0000256" key="2">
    <source>
        <dbReference type="ARBA" id="ARBA00022552"/>
    </source>
</evidence>
<evidence type="ECO:0000313" key="9">
    <source>
        <dbReference type="EMBL" id="MBB1485490.1"/>
    </source>
</evidence>
<dbReference type="GO" id="GO:0070677">
    <property type="term" value="F:rRNA (cytosine-2'-O-)-methyltransferase activity"/>
    <property type="evidence" value="ECO:0007669"/>
    <property type="project" value="UniProtKB-UniRule"/>
</dbReference>
<dbReference type="HAMAP" id="MF_01877">
    <property type="entry name" value="16SrRNA_methyltr_I"/>
    <property type="match status" value="1"/>
</dbReference>
<dbReference type="Gene3D" id="3.30.950.10">
    <property type="entry name" value="Methyltransferase, Cobalt-precorrin-4 Transmethylase, Domain 2"/>
    <property type="match status" value="1"/>
</dbReference>
<comment type="function">
    <text evidence="6">Catalyzes the 2'-O-methylation of the ribose of cytidine 1402 (C1402) in 16S rRNA.</text>
</comment>
<dbReference type="SUPFAM" id="SSF53790">
    <property type="entry name" value="Tetrapyrrole methylase"/>
    <property type="match status" value="1"/>
</dbReference>
<dbReference type="InterPro" id="IPR053910">
    <property type="entry name" value="RsmI_HTH"/>
</dbReference>
<name>A0A839ILC0_9GAMM</name>
<keyword evidence="1 6" id="KW-0963">Cytoplasm</keyword>
<dbReference type="InterPro" id="IPR035996">
    <property type="entry name" value="4pyrrol_Methylase_sf"/>
</dbReference>
<accession>A0A839ILC0</accession>
<dbReference type="FunFam" id="3.40.1010.10:FF:000002">
    <property type="entry name" value="Ribosomal RNA small subunit methyltransferase I"/>
    <property type="match status" value="1"/>
</dbReference>
<evidence type="ECO:0000313" key="10">
    <source>
        <dbReference type="Proteomes" id="UP000565262"/>
    </source>
</evidence>
<evidence type="ECO:0000256" key="5">
    <source>
        <dbReference type="ARBA" id="ARBA00022691"/>
    </source>
</evidence>
<dbReference type="RefSeq" id="WP_182807265.1">
    <property type="nucleotide sequence ID" value="NZ_JACJFM010000002.1"/>
</dbReference>
<dbReference type="GO" id="GO:0005737">
    <property type="term" value="C:cytoplasm"/>
    <property type="evidence" value="ECO:0007669"/>
    <property type="project" value="UniProtKB-SubCell"/>
</dbReference>
<comment type="similarity">
    <text evidence="6">Belongs to the methyltransferase superfamily. RsmI family.</text>
</comment>
<dbReference type="PROSITE" id="PS01296">
    <property type="entry name" value="RSMI"/>
    <property type="match status" value="1"/>
</dbReference>
<gene>
    <name evidence="6 9" type="primary">rsmI</name>
    <name evidence="9" type="ORF">H4O21_02555</name>
</gene>
<keyword evidence="4 6" id="KW-0808">Transferase</keyword>
<proteinExistence type="inferred from homology"/>
<dbReference type="FunFam" id="3.30.950.10:FF:000002">
    <property type="entry name" value="Ribosomal RNA small subunit methyltransferase I"/>
    <property type="match status" value="1"/>
</dbReference>
<dbReference type="Pfam" id="PF00590">
    <property type="entry name" value="TP_methylase"/>
    <property type="match status" value="1"/>
</dbReference>
<dbReference type="AlphaFoldDB" id="A0A839ILC0"/>
<sequence length="281" mass="30539">MSESVLYVVATPIGNLADISERAISVLRSVDLIAAEDTRHTRQLLMHFTINKPLFSVHDHNEEQRVSRVLDELSQGRSIALVSDAGTPLISDPGFVVVRAVRQAGFSVIPVPGACALVTALSAAGIPTDRFCFEGFLPAKSSGRKKQLQKLAEETRTMVFYESPHRVLESLKDIAEVFGEGRELTLARELTKTFETFLSGSLAEVIEQVEADSNQRKGEFVLVVAGADESSDDDEGSVAAGRVLEVLLEELPVKQAAALTAKITGQKKNSLYQQALSMQKN</sequence>
<dbReference type="InterPro" id="IPR018063">
    <property type="entry name" value="SAM_MeTrfase_RsmI_CS"/>
</dbReference>
<keyword evidence="2 6" id="KW-0698">rRNA processing</keyword>
<feature type="domain" description="RsmI HTH" evidence="8">
    <location>
        <begin position="235"/>
        <end position="279"/>
    </location>
</feature>
<dbReference type="CDD" id="cd11648">
    <property type="entry name" value="RsmI"/>
    <property type="match status" value="1"/>
</dbReference>
<dbReference type="EC" id="2.1.1.198" evidence="6"/>
<dbReference type="InterPro" id="IPR014777">
    <property type="entry name" value="4pyrrole_Mease_sub1"/>
</dbReference>
<dbReference type="PANTHER" id="PTHR46111:SF1">
    <property type="entry name" value="RIBOSOMAL RNA SMALL SUBUNIT METHYLTRANSFERASE I"/>
    <property type="match status" value="1"/>
</dbReference>
<organism evidence="9 10">
    <name type="scientific">Oceanospirillum sediminis</name>
    <dbReference type="NCBI Taxonomy" id="2760088"/>
    <lineage>
        <taxon>Bacteria</taxon>
        <taxon>Pseudomonadati</taxon>
        <taxon>Pseudomonadota</taxon>
        <taxon>Gammaproteobacteria</taxon>
        <taxon>Oceanospirillales</taxon>
        <taxon>Oceanospirillaceae</taxon>
        <taxon>Oceanospirillum</taxon>
    </lineage>
</organism>
<comment type="caution">
    <text evidence="9">The sequence shown here is derived from an EMBL/GenBank/DDBJ whole genome shotgun (WGS) entry which is preliminary data.</text>
</comment>
<keyword evidence="3 6" id="KW-0489">Methyltransferase</keyword>
<dbReference type="NCBIfam" id="TIGR00096">
    <property type="entry name" value="16S rRNA (cytidine(1402)-2'-O)-methyltransferase"/>
    <property type="match status" value="1"/>
</dbReference>
<dbReference type="InterPro" id="IPR000878">
    <property type="entry name" value="4pyrrol_Mease"/>
</dbReference>
<dbReference type="Pfam" id="PF23016">
    <property type="entry name" value="RsmI_C"/>
    <property type="match status" value="1"/>
</dbReference>
<evidence type="ECO:0000256" key="6">
    <source>
        <dbReference type="HAMAP-Rule" id="MF_01877"/>
    </source>
</evidence>
<evidence type="ECO:0000256" key="3">
    <source>
        <dbReference type="ARBA" id="ARBA00022603"/>
    </source>
</evidence>
<protein>
    <recommendedName>
        <fullName evidence="6">Ribosomal RNA small subunit methyltransferase I</fullName>
        <ecNumber evidence="6">2.1.1.198</ecNumber>
    </recommendedName>
    <alternativeName>
        <fullName evidence="6">16S rRNA 2'-O-ribose C1402 methyltransferase</fullName>
    </alternativeName>
    <alternativeName>
        <fullName evidence="6">rRNA (cytidine-2'-O-)-methyltransferase RsmI</fullName>
    </alternativeName>
</protein>
<dbReference type="Proteomes" id="UP000565262">
    <property type="component" value="Unassembled WGS sequence"/>
</dbReference>
<dbReference type="Gene3D" id="3.40.1010.10">
    <property type="entry name" value="Cobalt-precorrin-4 Transmethylase, Domain 1"/>
    <property type="match status" value="1"/>
</dbReference>